<dbReference type="SUPFAM" id="SSF49785">
    <property type="entry name" value="Galactose-binding domain-like"/>
    <property type="match status" value="1"/>
</dbReference>
<feature type="transmembrane region" description="Helical" evidence="2">
    <location>
        <begin position="238"/>
        <end position="256"/>
    </location>
</feature>
<dbReference type="Proteomes" id="UP000000657">
    <property type="component" value="Chromosome"/>
</dbReference>
<feature type="transmembrane region" description="Helical" evidence="2">
    <location>
        <begin position="394"/>
        <end position="412"/>
    </location>
</feature>
<organism evidence="4 5">
    <name type="scientific">Frankia alni (strain DSM 45986 / CECT 9034 / ACN14a)</name>
    <dbReference type="NCBI Taxonomy" id="326424"/>
    <lineage>
        <taxon>Bacteria</taxon>
        <taxon>Bacillati</taxon>
        <taxon>Actinomycetota</taxon>
        <taxon>Actinomycetes</taxon>
        <taxon>Frankiales</taxon>
        <taxon>Frankiaceae</taxon>
        <taxon>Frankia</taxon>
    </lineage>
</organism>
<dbReference type="Pfam" id="PF11847">
    <property type="entry name" value="GT-C_AftD"/>
    <property type="match status" value="1"/>
</dbReference>
<evidence type="ECO:0000259" key="3">
    <source>
        <dbReference type="Pfam" id="PF11847"/>
    </source>
</evidence>
<keyword evidence="2" id="KW-1133">Transmembrane helix</keyword>
<feature type="transmembrane region" description="Helical" evidence="2">
    <location>
        <begin position="181"/>
        <end position="198"/>
    </location>
</feature>
<feature type="region of interest" description="Disordered" evidence="1">
    <location>
        <begin position="1313"/>
        <end position="1351"/>
    </location>
</feature>
<accession>Q0RPV5</accession>
<feature type="transmembrane region" description="Helical" evidence="2">
    <location>
        <begin position="204"/>
        <end position="226"/>
    </location>
</feature>
<feature type="transmembrane region" description="Helical" evidence="2">
    <location>
        <begin position="75"/>
        <end position="94"/>
    </location>
</feature>
<feature type="transmembrane region" description="Helical" evidence="2">
    <location>
        <begin position="367"/>
        <end position="387"/>
    </location>
</feature>
<name>Q0RPV5_FRAAA</name>
<feature type="transmembrane region" description="Helical" evidence="2">
    <location>
        <begin position="441"/>
        <end position="460"/>
    </location>
</feature>
<dbReference type="eggNOG" id="COG1572">
    <property type="taxonomic scope" value="Bacteria"/>
</dbReference>
<feature type="compositionally biased region" description="Low complexity" evidence="1">
    <location>
        <begin position="1317"/>
        <end position="1351"/>
    </location>
</feature>
<dbReference type="Gene3D" id="2.60.120.260">
    <property type="entry name" value="Galactose-binding domain-like"/>
    <property type="match status" value="1"/>
</dbReference>
<feature type="transmembrane region" description="Helical" evidence="2">
    <location>
        <begin position="262"/>
        <end position="279"/>
    </location>
</feature>
<feature type="domain" description="Alpha-(1-&gt;3)-arabinofuranosyltransferase N-terminal GT-C" evidence="3">
    <location>
        <begin position="86"/>
        <end position="788"/>
    </location>
</feature>
<protein>
    <recommendedName>
        <fullName evidence="3">Alpha-(1-&gt;3)-arabinofuranosyltransferase N-terminal GT-C domain-containing protein</fullName>
    </recommendedName>
</protein>
<dbReference type="EMBL" id="CT573213">
    <property type="protein sequence ID" value="CAJ60424.1"/>
    <property type="molecule type" value="Genomic_DNA"/>
</dbReference>
<dbReference type="InterPro" id="IPR008979">
    <property type="entry name" value="Galactose-bd-like_sf"/>
</dbReference>
<gene>
    <name evidence="4" type="ordered locus">FRAAL1772</name>
</gene>
<reference evidence="4 5" key="1">
    <citation type="journal article" date="2007" name="Genome Res.">
        <title>Genome characteristics of facultatively symbiotic Frankia sp. strains reflect host range and host plant biogeography.</title>
        <authorList>
            <person name="Normand P."/>
            <person name="Lapierre P."/>
            <person name="Tisa L.S."/>
            <person name="Gogarten J.P."/>
            <person name="Alloisio N."/>
            <person name="Bagnarol E."/>
            <person name="Bassi C.A."/>
            <person name="Berry A.M."/>
            <person name="Bickhart D.M."/>
            <person name="Choisne N."/>
            <person name="Couloux A."/>
            <person name="Cournoyer B."/>
            <person name="Cruveiller S."/>
            <person name="Daubin V."/>
            <person name="Demange N."/>
            <person name="Francino M.P."/>
            <person name="Goltsman E."/>
            <person name="Huang Y."/>
            <person name="Kopp O.R."/>
            <person name="Labarre L."/>
            <person name="Lapidus A."/>
            <person name="Lavire C."/>
            <person name="Marechal J."/>
            <person name="Martinez M."/>
            <person name="Mastronunzio J.E."/>
            <person name="Mullin B.C."/>
            <person name="Niemann J."/>
            <person name="Pujic P."/>
            <person name="Rawnsley T."/>
            <person name="Rouy Z."/>
            <person name="Schenowitz C."/>
            <person name="Sellstedt A."/>
            <person name="Tavares F."/>
            <person name="Tomkins J.P."/>
            <person name="Vallenet D."/>
            <person name="Valverde C."/>
            <person name="Wall L.G."/>
            <person name="Wang Y."/>
            <person name="Medigue C."/>
            <person name="Benson D.R."/>
        </authorList>
    </citation>
    <scope>NUCLEOTIDE SEQUENCE [LARGE SCALE GENOMIC DNA]</scope>
    <source>
        <strain evidence="5">DSM 45986 / CECT 9034 / ACN14a</strain>
    </source>
</reference>
<dbReference type="GO" id="GO:0016740">
    <property type="term" value="F:transferase activity"/>
    <property type="evidence" value="ECO:0007669"/>
    <property type="project" value="InterPro"/>
</dbReference>
<keyword evidence="5" id="KW-1185">Reference proteome</keyword>
<feature type="region of interest" description="Disordered" evidence="1">
    <location>
        <begin position="1592"/>
        <end position="1620"/>
    </location>
</feature>
<dbReference type="STRING" id="326424.FRAAL1772"/>
<proteinExistence type="predicted"/>
<sequence length="1620" mass="169411">MTLTTSPSGADGGRPQSPGGPAETPSPRTADPRTADPATPAGRRPDPRTGGRPGPAGRAEAAVPRGRRLLPSWPTLVLAAVAYLPLLATAPGRIGADTKAYLYLDPGRMLRRAVSMWDPAIGMGTVTHQNIGYLYPQGLFYWLLDTAGLPDWVAQRLWTGSILFGAGTGVLFLLRSFRWPDRFAFVAAAGYMLSPYILEYEARISAILLPYAGLGWLIGITVRGLREAEPGRAGWRPAGWRFPAAFALVVTTIGSINASSLIFILFAPLLWVPFAVWGTREVRLGAATGMCTRAVLAVVVTSAWWIAGLYTQAGYGLNVLAFTETIETVASSSQASEVLRGLGNWFFYGQDALGPWIGPATHYTHDLWLIVVSFALPILALAAASAIRWGHRGYFVALILLGTTIAVGVYPYDDPSPWGRLFKDFAEGSTAGLALRSLPRAVPMVALGLSVLLAGGLAALEERYAARAAAGSGPGGGRGRGARATTAGGGARGWRPGVPQLAMGLVLVLIAADMSPLFRGEFVEPLLKRPEQVPAYETQVAKALDAGDDGSRVLELPGADFSHYRWGSTLDPVTEGLMDRPLVLRELIPYGEAGTVDLVRSLDRRMQEGVLETSAVPDLARLMGVGDVMLRSNLAYERYRTPRPRSTWDLFTSTRPAGLGAPQTYGPPVAEDPGIPFTDEITLGTKASVPDPPALAVFGVSNTQPIVRTATTARPLLVSGNGEALVDAAASGLLAEPVASGRAILYAPELAGKPGELAQALDDGADLLVSDTNRLRAERWTGVRENFGYVEQPGVAPLVKDPNDNRLPLFENETTADETTAALHAPGTPAKIAAVTASAYGNSFAYGPWDRPVRGIDGDINTAWRVGAFTDPTGEAWQTTLAAPTTTDHVRLTQPLSGPRNRYITRATLTFDGGSPVTVDLTPSSRTQVGQVVSFPTRTFRTLHIRVDATNYGRQRTYDNVSAVGFAEVEIPGADGRALTADEVLRMPSDSLDAAGASSLGHRLALQMSRDRANPAEPFKQDTEEIISRSFALPTARTFALTGTARISAYAADDHIDRLLGRPANLPVVSSSGRLPGSLAARSSSAFDGDVTTAWSPGIGDPEGGWLQVASPTPITASSVTMSLVADGRHSVPTRIGLVVDGRVVGSVPVPPVTDTAQRGGTRQVTLTFPAVTGSTWRFVVDDARTVKSIDPISRSPLSMPVGIAEIGLPGLASGATEAPSAGQGATGLLPAQLAGTCRDDLLSIDGHPVGVRIDGSTSDAVNRLGLRVSTCGGALTLGPGEHVIKTGDGAKLGVDIDRLLLASDAGGGPWLGAGDAGTPAASTTAATGTPDAGTATAGTAAGTSTAGSAPRITVQSSDATSFTAQVTGAQPGTPFWLVLGESLSRGWKATVNGADAGQPRLVDGYANGWRINPTAAAFTVTLTWAPQQIVRYSLVLSAVTVVFFLALLLLTTRRTRRRRAAAGAAGPGAVADLPTVDPWSIRPARIDGRTTAYAAVGAGLLATVLVSVAAGIVVALATVIALLAPRGRWLTRIGPAACLAVSALYVLEVQARHSLPTNGDWVEAFGRVATVSWLTVLLLATDQLVAVLQGRRRSASEPSEPSGPPLAGPSGTEPTADTR</sequence>
<keyword evidence="2" id="KW-0472">Membrane</keyword>
<feature type="transmembrane region" description="Helical" evidence="2">
    <location>
        <begin position="291"/>
        <end position="310"/>
    </location>
</feature>
<evidence type="ECO:0000256" key="2">
    <source>
        <dbReference type="SAM" id="Phobius"/>
    </source>
</evidence>
<evidence type="ECO:0000256" key="1">
    <source>
        <dbReference type="SAM" id="MobiDB-lite"/>
    </source>
</evidence>
<dbReference type="RefSeq" id="WP_011602955.1">
    <property type="nucleotide sequence ID" value="NC_008278.1"/>
</dbReference>
<dbReference type="InterPro" id="IPR021798">
    <property type="entry name" value="AftD_N"/>
</dbReference>
<feature type="region of interest" description="Disordered" evidence="1">
    <location>
        <begin position="469"/>
        <end position="491"/>
    </location>
</feature>
<feature type="transmembrane region" description="Helical" evidence="2">
    <location>
        <begin position="1430"/>
        <end position="1451"/>
    </location>
</feature>
<feature type="region of interest" description="Disordered" evidence="1">
    <location>
        <begin position="1"/>
        <end position="63"/>
    </location>
</feature>
<evidence type="ECO:0000313" key="5">
    <source>
        <dbReference type="Proteomes" id="UP000000657"/>
    </source>
</evidence>
<feature type="transmembrane region" description="Helical" evidence="2">
    <location>
        <begin position="157"/>
        <end position="174"/>
    </location>
</feature>
<dbReference type="KEGG" id="fal:FRAAL1772"/>
<dbReference type="HOGENOM" id="CLU_003192_2_0_11"/>
<feature type="transmembrane region" description="Helical" evidence="2">
    <location>
        <begin position="501"/>
        <end position="518"/>
    </location>
</feature>
<feature type="transmembrane region" description="Helical" evidence="2">
    <location>
        <begin position="1530"/>
        <end position="1548"/>
    </location>
</feature>
<evidence type="ECO:0000313" key="4">
    <source>
        <dbReference type="EMBL" id="CAJ60424.1"/>
    </source>
</evidence>
<feature type="transmembrane region" description="Helical" evidence="2">
    <location>
        <begin position="1493"/>
        <end position="1524"/>
    </location>
</feature>
<keyword evidence="2" id="KW-0812">Transmembrane</keyword>